<dbReference type="Gene3D" id="3.60.120.10">
    <property type="entry name" value="Anthranilate synthase"/>
    <property type="match status" value="1"/>
</dbReference>
<accession>A0A495E8L1</accession>
<dbReference type="InterPro" id="IPR005801">
    <property type="entry name" value="ADC_synthase"/>
</dbReference>
<dbReference type="Proteomes" id="UP000269412">
    <property type="component" value="Unassembled WGS sequence"/>
</dbReference>
<evidence type="ECO:0000313" key="3">
    <source>
        <dbReference type="Proteomes" id="UP000269412"/>
    </source>
</evidence>
<gene>
    <name evidence="2" type="ORF">CLV91_1631</name>
</gene>
<organism evidence="2 3">
    <name type="scientific">Maribacter vaceletii</name>
    <dbReference type="NCBI Taxonomy" id="1206816"/>
    <lineage>
        <taxon>Bacteria</taxon>
        <taxon>Pseudomonadati</taxon>
        <taxon>Bacteroidota</taxon>
        <taxon>Flavobacteriia</taxon>
        <taxon>Flavobacteriales</taxon>
        <taxon>Flavobacteriaceae</taxon>
        <taxon>Maribacter</taxon>
    </lineage>
</organism>
<feature type="domain" description="Chorismate-utilising enzyme C-terminal" evidence="1">
    <location>
        <begin position="103"/>
        <end position="365"/>
    </location>
</feature>
<dbReference type="Pfam" id="PF00425">
    <property type="entry name" value="Chorismate_bind"/>
    <property type="match status" value="1"/>
</dbReference>
<dbReference type="SUPFAM" id="SSF56322">
    <property type="entry name" value="ADC synthase"/>
    <property type="match status" value="1"/>
</dbReference>
<sequence>MPYQENNMLAQILDKAKQQLEVNLPFVLYRKPNSTMVHAGYQSTSTVFNVNSFDEKGFVFAPFNSDSPIVLLKFDEFLEETYESVAVDSELEIDYPSSTEGKEMHIELVKKAISKIENTNFKKVVVSRKIELNCTKNPFLLFSSLLQKYASAFCYLWYHPKVGMWLGATPEILLKLENKRLTTMSLAGTKSYEKDKEVIWGTKELVEQNLVTEYITNALENKVDKLLYSKVESIRAGNLWHLRTKLTADIKDESLKSILQVLHPTPAVCGMPKEETKSFILEEENYKRAYYTGYLGELNFKQENLRTTRRKNTENNAYKSLKTVSELYVNLRCMQLKDAKAIIYVGGGITKDSDPEKEWKETVNKSKTMLFILNTV</sequence>
<dbReference type="AlphaFoldDB" id="A0A495E8L1"/>
<reference evidence="2 3" key="1">
    <citation type="submission" date="2018-10" db="EMBL/GenBank/DDBJ databases">
        <title>Genomic Encyclopedia of Archaeal and Bacterial Type Strains, Phase II (KMG-II): from individual species to whole genera.</title>
        <authorList>
            <person name="Goeker M."/>
        </authorList>
    </citation>
    <scope>NUCLEOTIDE SEQUENCE [LARGE SCALE GENOMIC DNA]</scope>
    <source>
        <strain evidence="2 3">DSM 25230</strain>
    </source>
</reference>
<evidence type="ECO:0000259" key="1">
    <source>
        <dbReference type="Pfam" id="PF00425"/>
    </source>
</evidence>
<dbReference type="PANTHER" id="PTHR42839">
    <property type="entry name" value="ISOCHORISMATE SYNTHASE ENTC"/>
    <property type="match status" value="1"/>
</dbReference>
<name>A0A495E8L1_9FLAO</name>
<dbReference type="InterPro" id="IPR015890">
    <property type="entry name" value="Chorismate_C"/>
</dbReference>
<proteinExistence type="predicted"/>
<protein>
    <submittedName>
        <fullName evidence="2">Isochorismate synthase</fullName>
    </submittedName>
</protein>
<dbReference type="EMBL" id="RBIQ01000008">
    <property type="protein sequence ID" value="RKR12919.1"/>
    <property type="molecule type" value="Genomic_DNA"/>
</dbReference>
<dbReference type="PANTHER" id="PTHR42839:SF2">
    <property type="entry name" value="ISOCHORISMATE SYNTHASE ENTC"/>
    <property type="match status" value="1"/>
</dbReference>
<keyword evidence="3" id="KW-1185">Reference proteome</keyword>
<comment type="caution">
    <text evidence="2">The sequence shown here is derived from an EMBL/GenBank/DDBJ whole genome shotgun (WGS) entry which is preliminary data.</text>
</comment>
<evidence type="ECO:0000313" key="2">
    <source>
        <dbReference type="EMBL" id="RKR12919.1"/>
    </source>
</evidence>